<evidence type="ECO:0000313" key="3">
    <source>
        <dbReference type="EMBL" id="CAB4189702.1"/>
    </source>
</evidence>
<dbReference type="InterPro" id="IPR005021">
    <property type="entry name" value="Terminase_largesu-like"/>
</dbReference>
<accession>A0A6J5R103</accession>
<sequence length="481" mass="52930">MGEVIPIKAEPKKLIGAEKPRIMSAALEGKSKGDEFIAFAEKCGVPLFPWQQYIARDFLSIDDSGQWIRKTSGIIISRQNGKTFLVAMRIIAGLFLWGEKSVIGMSSVRDQAEDTFRLVCEIVDRNDFLREQVRLNRGQVGYFGNGAYYLPLKNGGKYEVVASNRSGSRGKTADLLFIDELREITPEGWSAAKPVTIARPNAQTFVTSNAGDMFSTVLNELRNRALSYPSPSLGWYEYSAPENSKLNDKKAWQQANPSLGWTITEAGLTEALTTSSPEKFRTEHLCQWVGSQVSPWPLGAWEACIDGKLQMAPGAHTIFGFDVAKSRRSASLVAGQILPDGRIGVGILQEWKADNAIDELTMARDIKAWADKYFPAALCFDRYSTASIAARLSVSGLKTVDISGQEFYQSCGELLDAIVSKRVVHAGQKSLDDQMMACGVKELDSSWRIVRKASAGDVAAPISLAMVMHKMYEPMAVPAIF</sequence>
<protein>
    <submittedName>
        <fullName evidence="3">COG4626 Phage terminase-like protein, large subunit</fullName>
    </submittedName>
</protein>
<dbReference type="Pfam" id="PF03354">
    <property type="entry name" value="TerL_ATPase"/>
    <property type="match status" value="1"/>
</dbReference>
<gene>
    <name evidence="3" type="ORF">UFOVP1201_13</name>
    <name evidence="2" type="ORF">UFOVP788_6</name>
</gene>
<proteinExistence type="predicted"/>
<dbReference type="EMBL" id="LR797146">
    <property type="protein sequence ID" value="CAB4189702.1"/>
    <property type="molecule type" value="Genomic_DNA"/>
</dbReference>
<name>A0A6J5R103_9CAUD</name>
<dbReference type="Gene3D" id="3.40.50.300">
    <property type="entry name" value="P-loop containing nucleotide triphosphate hydrolases"/>
    <property type="match status" value="1"/>
</dbReference>
<dbReference type="PANTHER" id="PTHR41287:SF1">
    <property type="entry name" value="PROTEIN YMFN"/>
    <property type="match status" value="1"/>
</dbReference>
<dbReference type="PANTHER" id="PTHR41287">
    <property type="match status" value="1"/>
</dbReference>
<feature type="domain" description="Terminase large subunit-like ATPase" evidence="1">
    <location>
        <begin position="72"/>
        <end position="223"/>
    </location>
</feature>
<reference evidence="3" key="1">
    <citation type="submission" date="2020-05" db="EMBL/GenBank/DDBJ databases">
        <authorList>
            <person name="Chiriac C."/>
            <person name="Salcher M."/>
            <person name="Ghai R."/>
            <person name="Kavagutti S V."/>
        </authorList>
    </citation>
    <scope>NUCLEOTIDE SEQUENCE</scope>
</reference>
<evidence type="ECO:0000259" key="1">
    <source>
        <dbReference type="Pfam" id="PF03354"/>
    </source>
</evidence>
<dbReference type="EMBL" id="LR796719">
    <property type="protein sequence ID" value="CAB4161703.1"/>
    <property type="molecule type" value="Genomic_DNA"/>
</dbReference>
<evidence type="ECO:0000313" key="2">
    <source>
        <dbReference type="EMBL" id="CAB4161703.1"/>
    </source>
</evidence>
<organism evidence="3">
    <name type="scientific">uncultured Caudovirales phage</name>
    <dbReference type="NCBI Taxonomy" id="2100421"/>
    <lineage>
        <taxon>Viruses</taxon>
        <taxon>Duplodnaviria</taxon>
        <taxon>Heunggongvirae</taxon>
        <taxon>Uroviricota</taxon>
        <taxon>Caudoviricetes</taxon>
        <taxon>Peduoviridae</taxon>
        <taxon>Maltschvirus</taxon>
        <taxon>Maltschvirus maltsch</taxon>
    </lineage>
</organism>
<dbReference type="InterPro" id="IPR027417">
    <property type="entry name" value="P-loop_NTPase"/>
</dbReference>
<dbReference type="InterPro" id="IPR046461">
    <property type="entry name" value="TerL_ATPase"/>
</dbReference>